<protein>
    <submittedName>
        <fullName evidence="1">Uncharacterized protein</fullName>
    </submittedName>
</protein>
<dbReference type="Proteomes" id="UP000559027">
    <property type="component" value="Unassembled WGS sequence"/>
</dbReference>
<comment type="caution">
    <text evidence="1">The sequence shown here is derived from an EMBL/GenBank/DDBJ whole genome shotgun (WGS) entry which is preliminary data.</text>
</comment>
<dbReference type="OrthoDB" id="66510at2759"/>
<reference evidence="1 2" key="1">
    <citation type="journal article" date="2020" name="ISME J.">
        <title>Uncovering the hidden diversity of litter-decomposition mechanisms in mushroom-forming fungi.</title>
        <authorList>
            <person name="Floudas D."/>
            <person name="Bentzer J."/>
            <person name="Ahren D."/>
            <person name="Johansson T."/>
            <person name="Persson P."/>
            <person name="Tunlid A."/>
        </authorList>
    </citation>
    <scope>NUCLEOTIDE SEQUENCE [LARGE SCALE GENOMIC DNA]</scope>
    <source>
        <strain evidence="1 2">CBS 146.42</strain>
    </source>
</reference>
<dbReference type="AlphaFoldDB" id="A0A8H5LGX1"/>
<sequence>MTLIRYCNAVTTRLPSFSIRPLKIPLTAFIVGDMMEYVSAHATYRFIIRDEEEERARILIWLFKPSMRISYSATNSRIIPKTGSILAAKVLFKLLGPADASTDIKTILARYPGFPQAEYLSYPMDVCQRLAVVLKETNSVYPDHMRRIADLDVGWLRRV</sequence>
<accession>A0A8H5LGX1</accession>
<organism evidence="1 2">
    <name type="scientific">Leucocoprinus leucothites</name>
    <dbReference type="NCBI Taxonomy" id="201217"/>
    <lineage>
        <taxon>Eukaryota</taxon>
        <taxon>Fungi</taxon>
        <taxon>Dikarya</taxon>
        <taxon>Basidiomycota</taxon>
        <taxon>Agaricomycotina</taxon>
        <taxon>Agaricomycetes</taxon>
        <taxon>Agaricomycetidae</taxon>
        <taxon>Agaricales</taxon>
        <taxon>Agaricineae</taxon>
        <taxon>Agaricaceae</taxon>
        <taxon>Leucocoprinus</taxon>
    </lineage>
</organism>
<dbReference type="GO" id="GO:0061630">
    <property type="term" value="F:ubiquitin protein ligase activity"/>
    <property type="evidence" value="ECO:0007669"/>
    <property type="project" value="TreeGrafter"/>
</dbReference>
<dbReference type="GO" id="GO:0051865">
    <property type="term" value="P:protein autoubiquitination"/>
    <property type="evidence" value="ECO:0007669"/>
    <property type="project" value="TreeGrafter"/>
</dbReference>
<dbReference type="GO" id="GO:0005829">
    <property type="term" value="C:cytosol"/>
    <property type="evidence" value="ECO:0007669"/>
    <property type="project" value="TreeGrafter"/>
</dbReference>
<evidence type="ECO:0000313" key="1">
    <source>
        <dbReference type="EMBL" id="KAF5356991.1"/>
    </source>
</evidence>
<name>A0A8H5LGX1_9AGAR</name>
<dbReference type="GO" id="GO:0000151">
    <property type="term" value="C:ubiquitin ligase complex"/>
    <property type="evidence" value="ECO:0007669"/>
    <property type="project" value="TreeGrafter"/>
</dbReference>
<keyword evidence="2" id="KW-1185">Reference proteome</keyword>
<dbReference type="EMBL" id="JAACJO010000006">
    <property type="protein sequence ID" value="KAF5356991.1"/>
    <property type="molecule type" value="Genomic_DNA"/>
</dbReference>
<proteinExistence type="predicted"/>
<dbReference type="Pfam" id="PF09814">
    <property type="entry name" value="HECT_2"/>
    <property type="match status" value="1"/>
</dbReference>
<dbReference type="PANTHER" id="PTHR31531">
    <property type="entry name" value="E3 UBIQUITIN-PROTEIN LIGASE E3D FAMILY MEMBER"/>
    <property type="match status" value="1"/>
</dbReference>
<dbReference type="GO" id="GO:0030332">
    <property type="term" value="F:cyclin binding"/>
    <property type="evidence" value="ECO:0007669"/>
    <property type="project" value="TreeGrafter"/>
</dbReference>
<gene>
    <name evidence="1" type="ORF">D9756_006651</name>
</gene>
<dbReference type="PANTHER" id="PTHR31531:SF2">
    <property type="entry name" value="E3 UBIQUITIN-PROTEIN LIGASE E3D"/>
    <property type="match status" value="1"/>
</dbReference>
<dbReference type="GO" id="GO:0005634">
    <property type="term" value="C:nucleus"/>
    <property type="evidence" value="ECO:0007669"/>
    <property type="project" value="TreeGrafter"/>
</dbReference>
<dbReference type="GO" id="GO:0043161">
    <property type="term" value="P:proteasome-mediated ubiquitin-dependent protein catabolic process"/>
    <property type="evidence" value="ECO:0007669"/>
    <property type="project" value="TreeGrafter"/>
</dbReference>
<dbReference type="GO" id="GO:0000209">
    <property type="term" value="P:protein polyubiquitination"/>
    <property type="evidence" value="ECO:0007669"/>
    <property type="project" value="TreeGrafter"/>
</dbReference>
<dbReference type="InterPro" id="IPR019193">
    <property type="entry name" value="UBQ-conj_enz_E2-bd_prot"/>
</dbReference>
<evidence type="ECO:0000313" key="2">
    <source>
        <dbReference type="Proteomes" id="UP000559027"/>
    </source>
</evidence>
<dbReference type="GO" id="GO:0031624">
    <property type="term" value="F:ubiquitin conjugating enzyme binding"/>
    <property type="evidence" value="ECO:0007669"/>
    <property type="project" value="TreeGrafter"/>
</dbReference>
<dbReference type="GO" id="GO:0006513">
    <property type="term" value="P:protein monoubiquitination"/>
    <property type="evidence" value="ECO:0007669"/>
    <property type="project" value="TreeGrafter"/>
</dbReference>